<evidence type="ECO:0000313" key="11">
    <source>
        <dbReference type="Proteomes" id="UP001501005"/>
    </source>
</evidence>
<keyword evidence="8" id="KW-1133">Transmembrane helix</keyword>
<dbReference type="InterPro" id="IPR050428">
    <property type="entry name" value="TCS_sensor_his_kinase"/>
</dbReference>
<feature type="transmembrane region" description="Helical" evidence="8">
    <location>
        <begin position="16"/>
        <end position="36"/>
    </location>
</feature>
<feature type="domain" description="Histidine kinase/HSP90-like ATPase" evidence="9">
    <location>
        <begin position="293"/>
        <end position="400"/>
    </location>
</feature>
<evidence type="ECO:0000256" key="8">
    <source>
        <dbReference type="SAM" id="Phobius"/>
    </source>
</evidence>
<feature type="region of interest" description="Disordered" evidence="7">
    <location>
        <begin position="417"/>
        <end position="525"/>
    </location>
</feature>
<sequence length="525" mass="54780">MARSPSSASHPRPSGLLWPVVLGPAAACAAAVALIAGGTRPGWAVAGGVAVLVLLAAVEWTRRRYRGAVAENERFREEIDERLREEIQERHRELQEQEARWRALAEERSEALRAAIEHLVTVQLPALLSDEPASSVSGGDKARNDGGKAGRTAGGKVDEDVARGLERVRAVVAGMAEESRERQETLRLAVVALARRVQAAAHRIQEEASLMASRHPENADVLETSMAVDHSAAQQARLAQSLAVLCREWPGQQWQNPLALVDVVRAASGRITAFQRVEVAGEQDVAAAPQVVEPLIHLTAELLANATQSSPPRTKVSVAVRSVQRGAVIEIDDGGVGMDEHSLAQAREVASGRRPVGIGEVGEVPQTGLAVVGEYARRHGFGVDLMPSPYGGIRAVVLVPTAMVETLEPAGVNLPRQRARAAEPAAPAAPASSRGPAGGGTAPSGLPQRRSLRGRSGAGSPGGADVSPTTADSSPAAAAQAAPAPTPQQAADWMGAYFRGGQGADPAPGDTAGDAGDNVRNNTQE</sequence>
<dbReference type="PANTHER" id="PTHR45436">
    <property type="entry name" value="SENSOR HISTIDINE KINASE YKOH"/>
    <property type="match status" value="1"/>
</dbReference>
<evidence type="ECO:0000256" key="3">
    <source>
        <dbReference type="ARBA" id="ARBA00022553"/>
    </source>
</evidence>
<dbReference type="Gene3D" id="3.30.565.10">
    <property type="entry name" value="Histidine kinase-like ATPase, C-terminal domain"/>
    <property type="match status" value="1"/>
</dbReference>
<proteinExistence type="predicted"/>
<dbReference type="RefSeq" id="WP_086793992.1">
    <property type="nucleotide sequence ID" value="NZ_BAAAHG010000001.1"/>
</dbReference>
<accession>A0ABN1NBR8</accession>
<feature type="compositionally biased region" description="Low complexity" evidence="7">
    <location>
        <begin position="422"/>
        <end position="435"/>
    </location>
</feature>
<name>A0ABN1NBR8_9ACTN</name>
<evidence type="ECO:0000259" key="9">
    <source>
        <dbReference type="Pfam" id="PF02518"/>
    </source>
</evidence>
<dbReference type="EC" id="2.7.13.3" evidence="2"/>
<dbReference type="EMBL" id="BAAAHG010000001">
    <property type="protein sequence ID" value="GAA0901288.1"/>
    <property type="molecule type" value="Genomic_DNA"/>
</dbReference>
<feature type="transmembrane region" description="Helical" evidence="8">
    <location>
        <begin position="42"/>
        <end position="60"/>
    </location>
</feature>
<keyword evidence="8" id="KW-0812">Transmembrane</keyword>
<evidence type="ECO:0000256" key="2">
    <source>
        <dbReference type="ARBA" id="ARBA00012438"/>
    </source>
</evidence>
<keyword evidence="4" id="KW-0808">Transferase</keyword>
<dbReference type="PANTHER" id="PTHR45436:SF5">
    <property type="entry name" value="SENSOR HISTIDINE KINASE TRCS"/>
    <property type="match status" value="1"/>
</dbReference>
<feature type="compositionally biased region" description="Low complexity" evidence="7">
    <location>
        <begin position="504"/>
        <end position="516"/>
    </location>
</feature>
<reference evidence="10 11" key="1">
    <citation type="journal article" date="2019" name="Int. J. Syst. Evol. Microbiol.">
        <title>The Global Catalogue of Microorganisms (GCM) 10K type strain sequencing project: providing services to taxonomists for standard genome sequencing and annotation.</title>
        <authorList>
            <consortium name="The Broad Institute Genomics Platform"/>
            <consortium name="The Broad Institute Genome Sequencing Center for Infectious Disease"/>
            <person name="Wu L."/>
            <person name="Ma J."/>
        </authorList>
    </citation>
    <scope>NUCLEOTIDE SEQUENCE [LARGE SCALE GENOMIC DNA]</scope>
    <source>
        <strain evidence="10 11">JCM 10673</strain>
    </source>
</reference>
<keyword evidence="5" id="KW-0418">Kinase</keyword>
<comment type="catalytic activity">
    <reaction evidence="1">
        <text>ATP + protein L-histidine = ADP + protein N-phospho-L-histidine.</text>
        <dbReference type="EC" id="2.7.13.3"/>
    </reaction>
</comment>
<evidence type="ECO:0000256" key="6">
    <source>
        <dbReference type="SAM" id="Coils"/>
    </source>
</evidence>
<evidence type="ECO:0000256" key="5">
    <source>
        <dbReference type="ARBA" id="ARBA00022777"/>
    </source>
</evidence>
<dbReference type="Pfam" id="PF02518">
    <property type="entry name" value="HATPase_c"/>
    <property type="match status" value="1"/>
</dbReference>
<feature type="compositionally biased region" description="Low complexity" evidence="7">
    <location>
        <begin position="467"/>
        <end position="492"/>
    </location>
</feature>
<evidence type="ECO:0000256" key="4">
    <source>
        <dbReference type="ARBA" id="ARBA00022679"/>
    </source>
</evidence>
<evidence type="ECO:0000256" key="1">
    <source>
        <dbReference type="ARBA" id="ARBA00000085"/>
    </source>
</evidence>
<dbReference type="Proteomes" id="UP001501005">
    <property type="component" value="Unassembled WGS sequence"/>
</dbReference>
<gene>
    <name evidence="10" type="ORF">GCM10009549_01990</name>
</gene>
<dbReference type="InterPro" id="IPR036890">
    <property type="entry name" value="HATPase_C_sf"/>
</dbReference>
<keyword evidence="3" id="KW-0597">Phosphoprotein</keyword>
<feature type="region of interest" description="Disordered" evidence="7">
    <location>
        <begin position="130"/>
        <end position="156"/>
    </location>
</feature>
<keyword evidence="6" id="KW-0175">Coiled coil</keyword>
<feature type="coiled-coil region" evidence="6">
    <location>
        <begin position="76"/>
        <end position="104"/>
    </location>
</feature>
<dbReference type="InterPro" id="IPR003594">
    <property type="entry name" value="HATPase_dom"/>
</dbReference>
<dbReference type="SUPFAM" id="SSF55874">
    <property type="entry name" value="ATPase domain of HSP90 chaperone/DNA topoisomerase II/histidine kinase"/>
    <property type="match status" value="1"/>
</dbReference>
<keyword evidence="8" id="KW-0472">Membrane</keyword>
<organism evidence="10 11">
    <name type="scientific">Streptomyces thermoalcalitolerans</name>
    <dbReference type="NCBI Taxonomy" id="65605"/>
    <lineage>
        <taxon>Bacteria</taxon>
        <taxon>Bacillati</taxon>
        <taxon>Actinomycetota</taxon>
        <taxon>Actinomycetes</taxon>
        <taxon>Kitasatosporales</taxon>
        <taxon>Streptomycetaceae</taxon>
        <taxon>Streptomyces</taxon>
    </lineage>
</organism>
<evidence type="ECO:0000256" key="7">
    <source>
        <dbReference type="SAM" id="MobiDB-lite"/>
    </source>
</evidence>
<evidence type="ECO:0000313" key="10">
    <source>
        <dbReference type="EMBL" id="GAA0901288.1"/>
    </source>
</evidence>
<comment type="caution">
    <text evidence="10">The sequence shown here is derived from an EMBL/GenBank/DDBJ whole genome shotgun (WGS) entry which is preliminary data.</text>
</comment>
<protein>
    <recommendedName>
        <fullName evidence="2">histidine kinase</fullName>
        <ecNumber evidence="2">2.7.13.3</ecNumber>
    </recommendedName>
</protein>
<keyword evidence="11" id="KW-1185">Reference proteome</keyword>